<keyword evidence="1" id="KW-0175">Coiled coil</keyword>
<feature type="compositionally biased region" description="Basic and acidic residues" evidence="2">
    <location>
        <begin position="479"/>
        <end position="494"/>
    </location>
</feature>
<dbReference type="InterPro" id="IPR026163">
    <property type="entry name" value="Nckap5l"/>
</dbReference>
<evidence type="ECO:0000256" key="2">
    <source>
        <dbReference type="SAM" id="MobiDB-lite"/>
    </source>
</evidence>
<dbReference type="OrthoDB" id="8930856at2759"/>
<gene>
    <name evidence="3" type="ORF">APICC_07806</name>
</gene>
<feature type="compositionally biased region" description="Basic residues" evidence="2">
    <location>
        <begin position="1015"/>
        <end position="1026"/>
    </location>
</feature>
<keyword evidence="4" id="KW-1185">Reference proteome</keyword>
<evidence type="ECO:0000256" key="1">
    <source>
        <dbReference type="SAM" id="Coils"/>
    </source>
</evidence>
<feature type="region of interest" description="Disordered" evidence="2">
    <location>
        <begin position="440"/>
        <end position="504"/>
    </location>
</feature>
<dbReference type="PANTHER" id="PTHR21740:SF8">
    <property type="entry name" value="NCK-ASSOCIATED PROTEIN 5"/>
    <property type="match status" value="1"/>
</dbReference>
<organism evidence="3 4">
    <name type="scientific">Apis cerana cerana</name>
    <name type="common">Oriental honeybee</name>
    <dbReference type="NCBI Taxonomy" id="94128"/>
    <lineage>
        <taxon>Eukaryota</taxon>
        <taxon>Metazoa</taxon>
        <taxon>Ecdysozoa</taxon>
        <taxon>Arthropoda</taxon>
        <taxon>Hexapoda</taxon>
        <taxon>Insecta</taxon>
        <taxon>Pterygota</taxon>
        <taxon>Neoptera</taxon>
        <taxon>Endopterygota</taxon>
        <taxon>Hymenoptera</taxon>
        <taxon>Apocrita</taxon>
        <taxon>Aculeata</taxon>
        <taxon>Apoidea</taxon>
        <taxon>Anthophila</taxon>
        <taxon>Apidae</taxon>
        <taxon>Apis</taxon>
    </lineage>
</organism>
<accession>A0A2A3EJ26</accession>
<reference evidence="3 4" key="1">
    <citation type="submission" date="2014-07" db="EMBL/GenBank/DDBJ databases">
        <title>Genomic and transcriptomic analysis on Apis cerana provide comprehensive insights into honey bee biology.</title>
        <authorList>
            <person name="Diao Q."/>
            <person name="Sun L."/>
            <person name="Zheng H."/>
            <person name="Zheng H."/>
            <person name="Xu S."/>
            <person name="Wang S."/>
            <person name="Zeng Z."/>
            <person name="Hu F."/>
            <person name="Su S."/>
            <person name="Wu J."/>
        </authorList>
    </citation>
    <scope>NUCLEOTIDE SEQUENCE [LARGE SCALE GENOMIC DNA]</scope>
    <source>
        <tissue evidence="3">Pupae without intestine</tissue>
    </source>
</reference>
<dbReference type="STRING" id="94128.A0A2A3EJ26"/>
<feature type="region of interest" description="Disordered" evidence="2">
    <location>
        <begin position="989"/>
        <end position="1033"/>
    </location>
</feature>
<dbReference type="EMBL" id="KZ288246">
    <property type="protein sequence ID" value="PBC31189.1"/>
    <property type="molecule type" value="Genomic_DNA"/>
</dbReference>
<sequence>MFLSRSGTRGNDQPFPCDLQLLAGKLDYNDAGTPQARIMDGLSCVSRLIGYFNLGLRNHFHNRFGSTLSLKQAGSNRDMCNNGKKEIGGQQRGSVQLESFRRELKLASSSVFDLFQDGGDVTRVAAAQAQGRTAEARENCSYAFLRDKLRHSDTLNYNLIDRSNCKILHSRIIIGLFEAMLTVTPVFEYSSTLWRQCQLVIRLNIFPSSIQFMNEAKKLETIKYDANDKTTRGNIGCVAGRIPRSGQYARVHQYQAQISKLQLENESMRGQLRGLEAACAGEVHAALVARLATLETEHAALARDADAQRRQYERCLDDVANQVVRALLSQKCPLTKFHLNINPIYPSAGLQDYKAVSGLREEIGALQRRIRELEAQNRALSGLLAQAANPGSPTELIQGILEAGPAAVVAALGLDPAWVPLSRPRSLNLQIPVMAATKCRRNRPLAQKPSEEEGSESPESGNRDEGYSTMSSDVQGEGARQEPSRGLEDLKEATDETEADVSPDARLVALDAGDPDVLFLPLNLTVGINPRHSYPPTKDLLPYQHVMRSFSDSHLCLKLTTTTNFTPYKLSSPMGSSSLLLVEEEGWDTEYVQQWLRLDDSRSAQQHRDLLELEYDRAELEDWSFSLSTEDLVQNESTVWKEPTTTTTTPALPAIKEHNPLELEEDANECLWNGASYLADRTGGELVALLMDARATGSWPYATSPGTSWSSEEGAFENSSKRSSAALSGCSDDPDSPSIGTDFTRDFYRLVKFESTKSLASTSSRSGRPPPDREQALQSVLSFIAEQQMYLTELPNNLLEHNGTTEEETENKNESGTEAMCTEIEPVDQDNSNMENIETNTNDDLLDQIPVPSLAPEERIISAVACNGGVSYTTVAPSELGAVPEEDEEAATSSTPSTVVSPARASLLVEGRDRSLSFHERATSKDVIDELNRMIRKGEENTVSQETQVPLEKLDLACCCPTGWVHVERDIDFTDPKARANLLDVMLESSESSSATSSSGSAGSDSGDEPPDYRHLHRLHRYRRQKKGLEDYK</sequence>
<feature type="coiled-coil region" evidence="1">
    <location>
        <begin position="251"/>
        <end position="311"/>
    </location>
</feature>
<feature type="compositionally biased region" description="Low complexity" evidence="2">
    <location>
        <begin position="989"/>
        <end position="1005"/>
    </location>
</feature>
<evidence type="ECO:0000313" key="3">
    <source>
        <dbReference type="EMBL" id="PBC31189.1"/>
    </source>
</evidence>
<name>A0A2A3EJ26_APICC</name>
<proteinExistence type="predicted"/>
<feature type="coiled-coil region" evidence="1">
    <location>
        <begin position="356"/>
        <end position="383"/>
    </location>
</feature>
<dbReference type="Proteomes" id="UP000242457">
    <property type="component" value="Unassembled WGS sequence"/>
</dbReference>
<dbReference type="AlphaFoldDB" id="A0A2A3EJ26"/>
<dbReference type="PANTHER" id="PTHR21740">
    <property type="entry name" value="NCK-ASSOCIATED PROTEIN 5"/>
    <property type="match status" value="1"/>
</dbReference>
<protein>
    <submittedName>
        <fullName evidence="3">Nck-associated protein</fullName>
    </submittedName>
</protein>
<evidence type="ECO:0000313" key="4">
    <source>
        <dbReference type="Proteomes" id="UP000242457"/>
    </source>
</evidence>